<evidence type="ECO:0000313" key="10">
    <source>
        <dbReference type="EMBL" id="QDI04644.1"/>
    </source>
</evidence>
<evidence type="ECO:0000256" key="2">
    <source>
        <dbReference type="ARBA" id="ARBA00022448"/>
    </source>
</evidence>
<keyword evidence="2 8" id="KW-0813">Transport</keyword>
<dbReference type="GO" id="GO:0005886">
    <property type="term" value="C:plasma membrane"/>
    <property type="evidence" value="ECO:0007669"/>
    <property type="project" value="UniProtKB-SubCell"/>
</dbReference>
<keyword evidence="5 8" id="KW-0653">Protein transport</keyword>
<evidence type="ECO:0000256" key="8">
    <source>
        <dbReference type="RuleBase" id="RU366070"/>
    </source>
</evidence>
<dbReference type="GO" id="GO:0016887">
    <property type="term" value="F:ATP hydrolysis activity"/>
    <property type="evidence" value="ECO:0007669"/>
    <property type="project" value="TreeGrafter"/>
</dbReference>
<dbReference type="Gene3D" id="1.10.40.70">
    <property type="match status" value="1"/>
</dbReference>
<comment type="similarity">
    <text evidence="1 8">Belongs to the GSP E family.</text>
</comment>
<dbReference type="InterPro" id="IPR027417">
    <property type="entry name" value="P-loop_NTPase"/>
</dbReference>
<name>A0A514EF41_9XANT</name>
<accession>A0A514EF41</accession>
<dbReference type="Proteomes" id="UP000319349">
    <property type="component" value="Chromosome"/>
</dbReference>
<dbReference type="SUPFAM" id="SSF52540">
    <property type="entry name" value="P-loop containing nucleoside triphosphate hydrolases"/>
    <property type="match status" value="1"/>
</dbReference>
<dbReference type="Gene3D" id="3.30.450.90">
    <property type="match status" value="1"/>
</dbReference>
<dbReference type="InterPro" id="IPR013369">
    <property type="entry name" value="T2SS_GspE"/>
</dbReference>
<keyword evidence="3 8" id="KW-0547">Nucleotide-binding</keyword>
<dbReference type="GO" id="GO:0005524">
    <property type="term" value="F:ATP binding"/>
    <property type="evidence" value="ECO:0007669"/>
    <property type="project" value="UniProtKB-UniRule"/>
</dbReference>
<dbReference type="InterPro" id="IPR001482">
    <property type="entry name" value="T2SS/T4SS_dom"/>
</dbReference>
<keyword evidence="6" id="KW-1278">Translocase</keyword>
<comment type="catalytic activity">
    <reaction evidence="7">
        <text>ATP + H2O + cellular proteinSide 1 = ADP + phosphate + cellular proteinSide 2.</text>
        <dbReference type="EC" id="7.4.2.8"/>
    </reaction>
</comment>
<comment type="subcellular location">
    <subcellularLocation>
        <location evidence="8">Cell inner membrane</location>
    </subcellularLocation>
</comment>
<sequence length="576" mass="63577">MNALVKDIAAAVDTPEARIVDALLAKGRLKEGDLLRARQLQRESGGGLLSLLARLGLVSERDHAEVSAEVLGLPLLDAKQLPATAPEHLPEAQPLSLRFLKQFHVCPLGERDGALELWMSDPHEAYAADAVRLATGLRVLLRVGLRAEIDDLIERWFGQGRSAMGAIVETADGDSAAADDIEHLRDLASEAPVIRLVNLVIQRAVELRASDIHIEPFENRLKVRYRVDGVLIDGESPPVNLTAAVISRVKIMAKLNIAERRLPQDGRIMLRVQGKELDLRVSTVPTAHGESVVMRLLDRETVVFDFHRLGFTDAFLPQFRKVLEQPHGILLVTGPTGSGKTTTLYTALSQLNTADVKIITVEDPVEYQIEGINQIQAKPQIGLDFSHALRSIVRQDPDIIMIGEMRDLETARIAIQSALTGHLVLSTLHTNNAAGGITRLLDMGVEDYLLTSTINGILAQRLVRRLEPTHAERYPASPEEIEKFELRRLQPEGEICLFRPRPSAIAPTGYLGRTTIMEFLVMNDALRRAVMRHAGMGEIEQLAREAGMRTMYEDGIGKALSGQTTIEEVLRVTEET</sequence>
<dbReference type="GO" id="GO:0008564">
    <property type="term" value="F:protein-exporting ATPase activity"/>
    <property type="evidence" value="ECO:0007669"/>
    <property type="project" value="UniProtKB-EC"/>
</dbReference>
<dbReference type="GO" id="GO:0015628">
    <property type="term" value="P:protein secretion by the type II secretion system"/>
    <property type="evidence" value="ECO:0007669"/>
    <property type="project" value="UniProtKB-UniRule"/>
</dbReference>
<evidence type="ECO:0000256" key="5">
    <source>
        <dbReference type="ARBA" id="ARBA00022927"/>
    </source>
</evidence>
<dbReference type="PANTHER" id="PTHR30258">
    <property type="entry name" value="TYPE II SECRETION SYSTEM PROTEIN GSPE-RELATED"/>
    <property type="match status" value="1"/>
</dbReference>
<protein>
    <recommendedName>
        <fullName evidence="8">Type II secretion system protein E</fullName>
        <shortName evidence="8">T2SS protein E</shortName>
    </recommendedName>
    <alternativeName>
        <fullName evidence="8">Type II traffic warden ATPase</fullName>
    </alternativeName>
</protein>
<feature type="domain" description="Bacterial type II secretion system protein E" evidence="9">
    <location>
        <begin position="393"/>
        <end position="407"/>
    </location>
</feature>
<dbReference type="PROSITE" id="PS00662">
    <property type="entry name" value="T2SP_E"/>
    <property type="match status" value="1"/>
</dbReference>
<keyword evidence="11" id="KW-1185">Reference proteome</keyword>
<dbReference type="InterPro" id="IPR003593">
    <property type="entry name" value="AAA+_ATPase"/>
</dbReference>
<dbReference type="CDD" id="cd01129">
    <property type="entry name" value="PulE-GspE-like"/>
    <property type="match status" value="1"/>
</dbReference>
<dbReference type="SUPFAM" id="SSF160246">
    <property type="entry name" value="EspE N-terminal domain-like"/>
    <property type="match status" value="1"/>
</dbReference>
<dbReference type="Pfam" id="PF05157">
    <property type="entry name" value="MshEN"/>
    <property type="match status" value="1"/>
</dbReference>
<dbReference type="FunFam" id="3.40.50.300:FF:000398">
    <property type="entry name" value="Type IV pilus assembly ATPase PilB"/>
    <property type="match status" value="1"/>
</dbReference>
<organism evidence="10 11">
    <name type="scientific">Xanthomonas cerealis pv. cerealis</name>
    <dbReference type="NCBI Taxonomy" id="152263"/>
    <lineage>
        <taxon>Bacteria</taxon>
        <taxon>Pseudomonadati</taxon>
        <taxon>Pseudomonadota</taxon>
        <taxon>Gammaproteobacteria</taxon>
        <taxon>Lysobacterales</taxon>
        <taxon>Lysobacteraceae</taxon>
        <taxon>Xanthomonas</taxon>
        <taxon>Xanthomonas translucens group</taxon>
        <taxon>Xanthomonas cerealis</taxon>
    </lineage>
</organism>
<dbReference type="GO" id="GO:0015627">
    <property type="term" value="C:type II protein secretion system complex"/>
    <property type="evidence" value="ECO:0007669"/>
    <property type="project" value="UniProtKB-UniRule"/>
</dbReference>
<comment type="function">
    <text evidence="8">ATPase component of the type II secretion system required for the energy-dependent secretion of extracellular factors such as proteases and toxins from the periplasm. Acts as a molecular motor to provide the energy that is required for assembly of the pseudopilus and the extrusion of substrates generated in the cytoplasm.</text>
</comment>
<gene>
    <name evidence="10" type="primary">gspE</name>
    <name evidence="10" type="ORF">E4A48_13945</name>
</gene>
<dbReference type="SMART" id="SM00382">
    <property type="entry name" value="AAA"/>
    <property type="match status" value="1"/>
</dbReference>
<evidence type="ECO:0000256" key="1">
    <source>
        <dbReference type="ARBA" id="ARBA00006611"/>
    </source>
</evidence>
<dbReference type="PANTHER" id="PTHR30258:SF2">
    <property type="entry name" value="COMG OPERON PROTEIN 1"/>
    <property type="match status" value="1"/>
</dbReference>
<evidence type="ECO:0000256" key="3">
    <source>
        <dbReference type="ARBA" id="ARBA00022741"/>
    </source>
</evidence>
<evidence type="ECO:0000259" key="9">
    <source>
        <dbReference type="PROSITE" id="PS00662"/>
    </source>
</evidence>
<dbReference type="FunFam" id="3.30.450.90:FF:000001">
    <property type="entry name" value="Type II secretion system ATPase GspE"/>
    <property type="match status" value="1"/>
</dbReference>
<proteinExistence type="inferred from homology"/>
<dbReference type="InterPro" id="IPR007831">
    <property type="entry name" value="T2SS_GspE_N"/>
</dbReference>
<dbReference type="Gene3D" id="3.30.300.160">
    <property type="entry name" value="Type II secretion system, protein E, N-terminal domain"/>
    <property type="match status" value="1"/>
</dbReference>
<dbReference type="Gene3D" id="3.40.50.300">
    <property type="entry name" value="P-loop containing nucleotide triphosphate hydrolases"/>
    <property type="match status" value="1"/>
</dbReference>
<dbReference type="AlphaFoldDB" id="A0A514EF41"/>
<keyword evidence="4 8" id="KW-0067">ATP-binding</keyword>
<dbReference type="RefSeq" id="WP_142742625.1">
    <property type="nucleotide sequence ID" value="NZ_CP038228.1"/>
</dbReference>
<dbReference type="Pfam" id="PF00437">
    <property type="entry name" value="T2SSE"/>
    <property type="match status" value="1"/>
</dbReference>
<reference evidence="10 11" key="1">
    <citation type="submission" date="2019-03" db="EMBL/GenBank/DDBJ databases">
        <title>Tal1 in Xanthomonas translucens pv. cerealis Contributes to Virulence in Bacterial Leaf Streak of Wheat.</title>
        <authorList>
            <person name="Shah S.M.A."/>
            <person name="Haq F."/>
            <person name="Ma W."/>
            <person name="Xu X."/>
            <person name="Wang S."/>
            <person name="Xu Z."/>
            <person name="Zou L."/>
            <person name="Zhu B."/>
            <person name="Chen G."/>
        </authorList>
    </citation>
    <scope>NUCLEOTIDE SEQUENCE [LARGE SCALE GENOMIC DNA]</scope>
    <source>
        <strain evidence="10 11">01</strain>
    </source>
</reference>
<evidence type="ECO:0000313" key="11">
    <source>
        <dbReference type="Proteomes" id="UP000319349"/>
    </source>
</evidence>
<evidence type="ECO:0000256" key="4">
    <source>
        <dbReference type="ARBA" id="ARBA00022840"/>
    </source>
</evidence>
<dbReference type="NCBIfam" id="TIGR02533">
    <property type="entry name" value="type_II_gspE"/>
    <property type="match status" value="1"/>
</dbReference>
<dbReference type="EMBL" id="CP038228">
    <property type="protein sequence ID" value="QDI04644.1"/>
    <property type="molecule type" value="Genomic_DNA"/>
</dbReference>
<evidence type="ECO:0000256" key="7">
    <source>
        <dbReference type="ARBA" id="ARBA00034006"/>
    </source>
</evidence>
<dbReference type="InterPro" id="IPR037257">
    <property type="entry name" value="T2SS_E_N_sf"/>
</dbReference>
<evidence type="ECO:0000256" key="6">
    <source>
        <dbReference type="ARBA" id="ARBA00022967"/>
    </source>
</evidence>